<organism evidence="1">
    <name type="scientific">Myoviridae sp. ctPuP5</name>
    <dbReference type="NCBI Taxonomy" id="2823543"/>
    <lineage>
        <taxon>Viruses</taxon>
        <taxon>Duplodnaviria</taxon>
        <taxon>Heunggongvirae</taxon>
        <taxon>Uroviricota</taxon>
        <taxon>Caudoviricetes</taxon>
    </lineage>
</organism>
<accession>A0A8S5L9E6</accession>
<proteinExistence type="predicted"/>
<name>A0A8S5L9E6_9CAUD</name>
<reference evidence="1" key="1">
    <citation type="journal article" date="2021" name="Proc. Natl. Acad. Sci. U.S.A.">
        <title>A Catalog of Tens of Thousands of Viruses from Human Metagenomes Reveals Hidden Associations with Chronic Diseases.</title>
        <authorList>
            <person name="Tisza M.J."/>
            <person name="Buck C.B."/>
        </authorList>
    </citation>
    <scope>NUCLEOTIDE SEQUENCE</scope>
    <source>
        <strain evidence="1">CtPuP5</strain>
    </source>
</reference>
<sequence length="93" mass="11246">MGELKYSRQRLFAFRNFLALNHIFIDKLEVLDKILSCAHIIFDENKMDFSSEKEVDKELEDLYNTIYNDAKEWYINYLKKENETLSELRESEV</sequence>
<dbReference type="EMBL" id="BK014662">
    <property type="protein sequence ID" value="DAD66564.1"/>
    <property type="molecule type" value="Genomic_DNA"/>
</dbReference>
<protein>
    <submittedName>
        <fullName evidence="1">Uncharacterized protein</fullName>
    </submittedName>
</protein>
<evidence type="ECO:0000313" key="1">
    <source>
        <dbReference type="EMBL" id="DAD66564.1"/>
    </source>
</evidence>